<organism evidence="1 2">
    <name type="scientific">Cotonvirus japonicus</name>
    <dbReference type="NCBI Taxonomy" id="2811091"/>
    <lineage>
        <taxon>Viruses</taxon>
        <taxon>Varidnaviria</taxon>
        <taxon>Bamfordvirae</taxon>
        <taxon>Nucleocytoviricota</taxon>
        <taxon>Megaviricetes</taxon>
        <taxon>Imitervirales</taxon>
        <taxon>Mimiviridae</taxon>
        <taxon>Megamimivirinae</taxon>
        <taxon>Cotonvirus</taxon>
        <taxon>Cotonvirus japonicum</taxon>
    </lineage>
</organism>
<name>A0ABM7NS16_9VIRU</name>
<protein>
    <submittedName>
        <fullName evidence="1">Uncharacterized protein</fullName>
    </submittedName>
</protein>
<dbReference type="EMBL" id="AP024483">
    <property type="protein sequence ID" value="BCS82887.1"/>
    <property type="molecule type" value="Genomic_DNA"/>
</dbReference>
<dbReference type="GeneID" id="80558092"/>
<evidence type="ECO:0000313" key="2">
    <source>
        <dbReference type="Proteomes" id="UP001321479"/>
    </source>
</evidence>
<reference evidence="1 2" key="1">
    <citation type="submission" date="2021-02" db="EMBL/GenBank/DDBJ databases">
        <title>Cotonvirus japonicus, which uses Golgi apparatus of host cells for its virion factory, phylogenetically links tailed tupanvirus and icosahedral mimivirus.</title>
        <authorList>
            <person name="Takahashi H."/>
            <person name="Fukaya S."/>
            <person name="Song C."/>
            <person name="Murata K."/>
            <person name="Takemura M."/>
        </authorList>
    </citation>
    <scope>NUCLEOTIDE SEQUENCE [LARGE SCALE GENOMIC DNA]</scope>
</reference>
<dbReference type="RefSeq" id="YP_010841495.1">
    <property type="nucleotide sequence ID" value="NC_079139.1"/>
</dbReference>
<dbReference type="Proteomes" id="UP001321479">
    <property type="component" value="Segment"/>
</dbReference>
<proteinExistence type="predicted"/>
<evidence type="ECO:0000313" key="1">
    <source>
        <dbReference type="EMBL" id="BCS82887.1"/>
    </source>
</evidence>
<accession>A0ABM7NS16</accession>
<keyword evidence="2" id="KW-1185">Reference proteome</keyword>
<sequence>MDNNFEEKYNSYYQPNDLYWGIGIENETYFVTENSVIRTGEYVKKNRRRERYSVDYSVSYDQNKLNEYLNKIFFDNDEYNVPVYINSHSLSKTDSNGEHQTLYTVGKKINPKFNGKTIHELLRENYKNLINDYDDKYVFDGDTIEFITKNFYKTTVNDTVKELVDYKNNFLNKLNSVMIQFEMPKVLFPKVNFGLVHFATNPNNISMFNNGTYHINLTLPTQLDKFGKIADFPLFERHHKNAIEIIKWFEPFITALYGSPDVFSFEDNNRYSGGSLRLTASRYVSIGTYDTNTMRQGKQLNDLRTTMFIYLYDNSWYNKVYKLTDYKQVDHIGYDINYAKHMNLGIEFRILDYFPEEALGDFINFIILLLDHSLQTNIKISATDSIEWHDFTTDVLIRGHLAEIPISFIKLLSKFLNLPTINETSISVYMKLLSEHLHKTYKNNICSKLMSPNMPVPVLYNINQYMWENNYLQYVPINNKNHIRVTKLYDTYCTINTNKINFISTNKYHILLKNTGLLTIKNLDLEKFYEKLLVISREKLLVNKYII</sequence>